<name>A0A3N4H6D1_9LACT</name>
<comment type="pathway">
    <text evidence="2 9">Polyol metabolism; (R,R)-butane-2,3-diol biosynthesis; (R,R)-butane-2,3-diol from pyruvate: step 2/3.</text>
</comment>
<organism evidence="10 11">
    <name type="scientific">Aerococcus agrisoli</name>
    <dbReference type="NCBI Taxonomy" id="2487350"/>
    <lineage>
        <taxon>Bacteria</taxon>
        <taxon>Bacillati</taxon>
        <taxon>Bacillota</taxon>
        <taxon>Bacilli</taxon>
        <taxon>Lactobacillales</taxon>
        <taxon>Aerococcaceae</taxon>
        <taxon>Aerococcus</taxon>
    </lineage>
</organism>
<comment type="caution">
    <text evidence="10">The sequence shown here is derived from an EMBL/GenBank/DDBJ whole genome shotgun (WGS) entry which is preliminary data.</text>
</comment>
<dbReference type="Gene3D" id="3.30.1330.80">
    <property type="entry name" value="Hypothetical protein, similar to alpha- acetolactate decarboxylase, domain 2"/>
    <property type="match status" value="2"/>
</dbReference>
<protein>
    <recommendedName>
        <fullName evidence="5 9">Alpha-acetolactate decarboxylase</fullName>
        <ecNumber evidence="4 9">4.1.1.5</ecNumber>
    </recommendedName>
</protein>
<dbReference type="OrthoDB" id="8612680at2"/>
<dbReference type="RefSeq" id="WP_123779698.1">
    <property type="nucleotide sequence ID" value="NZ_RKMG01000009.1"/>
</dbReference>
<keyword evidence="8 9" id="KW-0456">Lyase</keyword>
<evidence type="ECO:0000256" key="4">
    <source>
        <dbReference type="ARBA" id="ARBA00013204"/>
    </source>
</evidence>
<evidence type="ECO:0000256" key="6">
    <source>
        <dbReference type="ARBA" id="ARBA00022793"/>
    </source>
</evidence>
<reference evidence="10 11" key="1">
    <citation type="submission" date="2018-11" db="EMBL/GenBank/DDBJ databases">
        <title>Aerococcus sp. SJQ22, whole genome shotgun sequence.</title>
        <authorList>
            <person name="Sun L."/>
            <person name="Gao X."/>
            <person name="Chen W."/>
            <person name="Huang K."/>
        </authorList>
    </citation>
    <scope>NUCLEOTIDE SEQUENCE [LARGE SCALE GENOMIC DNA]</scope>
    <source>
        <strain evidence="10 11">SJQ22</strain>
    </source>
</reference>
<dbReference type="SUPFAM" id="SSF117856">
    <property type="entry name" value="AF0104/ALDC/Ptd012-like"/>
    <property type="match status" value="1"/>
</dbReference>
<dbReference type="EC" id="4.1.1.5" evidence="4 9"/>
<dbReference type="NCBIfam" id="TIGR01252">
    <property type="entry name" value="acetolac_decarb"/>
    <property type="match status" value="1"/>
</dbReference>
<evidence type="ECO:0000256" key="1">
    <source>
        <dbReference type="ARBA" id="ARBA00001784"/>
    </source>
</evidence>
<evidence type="ECO:0000256" key="8">
    <source>
        <dbReference type="ARBA" id="ARBA00023239"/>
    </source>
</evidence>
<evidence type="ECO:0000313" key="10">
    <source>
        <dbReference type="EMBL" id="RPA60734.1"/>
    </source>
</evidence>
<dbReference type="CDD" id="cd17299">
    <property type="entry name" value="acetolactate_decarboxylase"/>
    <property type="match status" value="1"/>
</dbReference>
<dbReference type="EMBL" id="RKMG01000009">
    <property type="protein sequence ID" value="RPA60734.1"/>
    <property type="molecule type" value="Genomic_DNA"/>
</dbReference>
<accession>A0A3N4H6D1</accession>
<dbReference type="PANTHER" id="PTHR35524">
    <property type="entry name" value="ALPHA-ACETOLACTATE DECARBOXYLASE"/>
    <property type="match status" value="1"/>
</dbReference>
<comment type="catalytic activity">
    <reaction evidence="1 9">
        <text>(2S)-2-acetolactate + H(+) = (R)-acetoin + CO2</text>
        <dbReference type="Rhea" id="RHEA:21580"/>
        <dbReference type="ChEBI" id="CHEBI:15378"/>
        <dbReference type="ChEBI" id="CHEBI:15686"/>
        <dbReference type="ChEBI" id="CHEBI:16526"/>
        <dbReference type="ChEBI" id="CHEBI:58476"/>
        <dbReference type="EC" id="4.1.1.5"/>
    </reaction>
</comment>
<dbReference type="AlphaFoldDB" id="A0A3N4H6D1"/>
<dbReference type="Pfam" id="PF03306">
    <property type="entry name" value="AAL_decarboxy"/>
    <property type="match status" value="1"/>
</dbReference>
<evidence type="ECO:0000256" key="7">
    <source>
        <dbReference type="ARBA" id="ARBA00023061"/>
    </source>
</evidence>
<dbReference type="UniPathway" id="UPA00626">
    <property type="reaction ID" value="UER00678"/>
</dbReference>
<evidence type="ECO:0000256" key="5">
    <source>
        <dbReference type="ARBA" id="ARBA00020164"/>
    </source>
</evidence>
<keyword evidence="6 9" id="KW-0210">Decarboxylase</keyword>
<keyword evidence="7 9" id="KW-0005">Acetoin biosynthesis</keyword>
<dbReference type="InterPro" id="IPR005128">
    <property type="entry name" value="Acetolactate_a_deCO2ase"/>
</dbReference>
<keyword evidence="11" id="KW-1185">Reference proteome</keyword>
<evidence type="ECO:0000256" key="2">
    <source>
        <dbReference type="ARBA" id="ARBA00005170"/>
    </source>
</evidence>
<evidence type="ECO:0000256" key="3">
    <source>
        <dbReference type="ARBA" id="ARBA00007106"/>
    </source>
</evidence>
<dbReference type="PANTHER" id="PTHR35524:SF1">
    <property type="entry name" value="ALPHA-ACETOLACTATE DECARBOXYLASE"/>
    <property type="match status" value="1"/>
</dbReference>
<comment type="similarity">
    <text evidence="3 9">Belongs to the alpha-acetolactate decarboxylase family.</text>
</comment>
<sequence length="234" mass="26552">MTRLFQHQTLGDLMAGFFDGSMTIDALLEHGNYGIGTMDHLDGELIVIDGQAYQAREDGQLIELTGKETVPYASVTFFKSHHTFDVATPMNMLDFQEVLKTQLQSLHTFSVIKIEGSFESMHTRVIPRTEKPYPRFVEASRVQPEFKTQNVKGTCIGVYGPYLFEGVVKQGFHCHFISEDRQFGGHILDYVINQGHIAIQTVRHFDQHFAIDNEAFMNADINYDNLVAEINEGE</sequence>
<dbReference type="GO" id="GO:0047605">
    <property type="term" value="F:acetolactate decarboxylase activity"/>
    <property type="evidence" value="ECO:0007669"/>
    <property type="project" value="UniProtKB-UniRule"/>
</dbReference>
<dbReference type="PIRSF" id="PIRSF001332">
    <property type="entry name" value="Acetolac_decarb"/>
    <property type="match status" value="1"/>
</dbReference>
<proteinExistence type="inferred from homology"/>
<gene>
    <name evidence="10" type="primary">budA</name>
    <name evidence="10" type="ORF">EF384_04000</name>
</gene>
<evidence type="ECO:0000313" key="11">
    <source>
        <dbReference type="Proteomes" id="UP000273977"/>
    </source>
</evidence>
<evidence type="ECO:0000256" key="9">
    <source>
        <dbReference type="PIRNR" id="PIRNR001332"/>
    </source>
</evidence>
<dbReference type="GO" id="GO:0045151">
    <property type="term" value="P:acetoin biosynthetic process"/>
    <property type="evidence" value="ECO:0007669"/>
    <property type="project" value="UniProtKB-UniRule"/>
</dbReference>
<dbReference type="Proteomes" id="UP000273977">
    <property type="component" value="Unassembled WGS sequence"/>
</dbReference>